<dbReference type="GO" id="GO:0015035">
    <property type="term" value="F:protein-disulfide reductase activity"/>
    <property type="evidence" value="ECO:0007669"/>
    <property type="project" value="InterPro"/>
</dbReference>
<keyword evidence="8" id="KW-1015">Disulfide bond</keyword>
<keyword evidence="9" id="KW-0676">Redox-active center</keyword>
<evidence type="ECO:0000256" key="5">
    <source>
        <dbReference type="ARBA" id="ARBA00022946"/>
    </source>
</evidence>
<name>A0A6A0A1G8_HAELA</name>
<dbReference type="EMBL" id="BLLF01002850">
    <property type="protein sequence ID" value="GFH25566.1"/>
    <property type="molecule type" value="Genomic_DNA"/>
</dbReference>
<comment type="caution">
    <text evidence="12">The sequence shown here is derived from an EMBL/GenBank/DDBJ whole genome shotgun (WGS) entry which is preliminary data.</text>
</comment>
<evidence type="ECO:0000256" key="6">
    <source>
        <dbReference type="ARBA" id="ARBA00022982"/>
    </source>
</evidence>
<keyword evidence="13" id="KW-1185">Reference proteome</keyword>
<evidence type="ECO:0000256" key="8">
    <source>
        <dbReference type="ARBA" id="ARBA00023157"/>
    </source>
</evidence>
<comment type="subcellular location">
    <subcellularLocation>
        <location evidence="1">Plastid</location>
        <location evidence="1">Chloroplast</location>
    </subcellularLocation>
</comment>
<dbReference type="Gene3D" id="3.40.30.10">
    <property type="entry name" value="Glutaredoxin"/>
    <property type="match status" value="1"/>
</dbReference>
<keyword evidence="2" id="KW-0813">Transport</keyword>
<protein>
    <submittedName>
        <fullName evidence="12">Thioredoxin domain-containing protein</fullName>
    </submittedName>
</protein>
<dbReference type="AlphaFoldDB" id="A0A6A0A1G8"/>
<evidence type="ECO:0000256" key="3">
    <source>
        <dbReference type="ARBA" id="ARBA00022528"/>
    </source>
</evidence>
<feature type="non-terminal residue" evidence="12">
    <location>
        <position position="72"/>
    </location>
</feature>
<dbReference type="Proteomes" id="UP000485058">
    <property type="component" value="Unassembled WGS sequence"/>
</dbReference>
<evidence type="ECO:0000256" key="7">
    <source>
        <dbReference type="ARBA" id="ARBA00023002"/>
    </source>
</evidence>
<evidence type="ECO:0000313" key="12">
    <source>
        <dbReference type="EMBL" id="GFH25566.1"/>
    </source>
</evidence>
<dbReference type="InterPro" id="IPR044182">
    <property type="entry name" value="CITRX"/>
</dbReference>
<comment type="similarity">
    <text evidence="10">Belongs to the thioredoxin family. Plant CITRX-type subfamily.</text>
</comment>
<organism evidence="12 13">
    <name type="scientific">Haematococcus lacustris</name>
    <name type="common">Green alga</name>
    <name type="synonym">Haematococcus pluvialis</name>
    <dbReference type="NCBI Taxonomy" id="44745"/>
    <lineage>
        <taxon>Eukaryota</taxon>
        <taxon>Viridiplantae</taxon>
        <taxon>Chlorophyta</taxon>
        <taxon>core chlorophytes</taxon>
        <taxon>Chlorophyceae</taxon>
        <taxon>CS clade</taxon>
        <taxon>Chlamydomonadales</taxon>
        <taxon>Haematococcaceae</taxon>
        <taxon>Haematococcus</taxon>
    </lineage>
</organism>
<evidence type="ECO:0000256" key="10">
    <source>
        <dbReference type="ARBA" id="ARBA00024039"/>
    </source>
</evidence>
<keyword evidence="4" id="KW-0934">Plastid</keyword>
<dbReference type="GO" id="GO:0009507">
    <property type="term" value="C:chloroplast"/>
    <property type="evidence" value="ECO:0007669"/>
    <property type="project" value="UniProtKB-SubCell"/>
</dbReference>
<evidence type="ECO:0000256" key="2">
    <source>
        <dbReference type="ARBA" id="ARBA00022448"/>
    </source>
</evidence>
<dbReference type="GO" id="GO:0045454">
    <property type="term" value="P:cell redox homeostasis"/>
    <property type="evidence" value="ECO:0007669"/>
    <property type="project" value="InterPro"/>
</dbReference>
<dbReference type="Pfam" id="PF00085">
    <property type="entry name" value="Thioredoxin"/>
    <property type="match status" value="1"/>
</dbReference>
<reference evidence="12 13" key="1">
    <citation type="submission" date="2020-02" db="EMBL/GenBank/DDBJ databases">
        <title>Draft genome sequence of Haematococcus lacustris strain NIES-144.</title>
        <authorList>
            <person name="Morimoto D."/>
            <person name="Nakagawa S."/>
            <person name="Yoshida T."/>
            <person name="Sawayama S."/>
        </authorList>
    </citation>
    <scope>NUCLEOTIDE SEQUENCE [LARGE SCALE GENOMIC DNA]</scope>
    <source>
        <strain evidence="12 13">NIES-144</strain>
    </source>
</reference>
<evidence type="ECO:0000313" key="13">
    <source>
        <dbReference type="Proteomes" id="UP000485058"/>
    </source>
</evidence>
<keyword evidence="5" id="KW-0809">Transit peptide</keyword>
<keyword evidence="3" id="KW-0150">Chloroplast</keyword>
<sequence>MLHPSTCSPLLYVAEELGDSVKVVKVDVDENRQLSTQLKIEGLPTMVFIPKDASRPALRTEGLLPAAQIIEI</sequence>
<dbReference type="PANTHER" id="PTHR47834:SF2">
    <property type="entry name" value="THIOREDOXIN-LIKE PROTEIN CITRX, CHLOROPLASTIC"/>
    <property type="match status" value="1"/>
</dbReference>
<dbReference type="SUPFAM" id="SSF52833">
    <property type="entry name" value="Thioredoxin-like"/>
    <property type="match status" value="1"/>
</dbReference>
<dbReference type="PANTHER" id="PTHR47834">
    <property type="entry name" value="THIOREDOXIN-LIKE PROTEIN CITRX, CHLOROPLASTIC"/>
    <property type="match status" value="1"/>
</dbReference>
<dbReference type="InterPro" id="IPR036249">
    <property type="entry name" value="Thioredoxin-like_sf"/>
</dbReference>
<keyword evidence="6" id="KW-0249">Electron transport</keyword>
<accession>A0A6A0A1G8</accession>
<gene>
    <name evidence="12" type="ORF">HaLaN_23551</name>
</gene>
<proteinExistence type="inferred from homology"/>
<feature type="non-terminal residue" evidence="12">
    <location>
        <position position="1"/>
    </location>
</feature>
<evidence type="ECO:0000256" key="9">
    <source>
        <dbReference type="ARBA" id="ARBA00023284"/>
    </source>
</evidence>
<evidence type="ECO:0000256" key="1">
    <source>
        <dbReference type="ARBA" id="ARBA00004229"/>
    </source>
</evidence>
<feature type="domain" description="Thioredoxin" evidence="11">
    <location>
        <begin position="13"/>
        <end position="69"/>
    </location>
</feature>
<dbReference type="InterPro" id="IPR013766">
    <property type="entry name" value="Thioredoxin_domain"/>
</dbReference>
<evidence type="ECO:0000259" key="11">
    <source>
        <dbReference type="Pfam" id="PF00085"/>
    </source>
</evidence>
<keyword evidence="7" id="KW-0560">Oxidoreductase</keyword>
<evidence type="ECO:0000256" key="4">
    <source>
        <dbReference type="ARBA" id="ARBA00022640"/>
    </source>
</evidence>